<comment type="caution">
    <text evidence="2">The sequence shown here is derived from an EMBL/GenBank/DDBJ whole genome shotgun (WGS) entry which is preliminary data.</text>
</comment>
<protein>
    <recommendedName>
        <fullName evidence="1">Reverse transcriptase Ty1/copia-type domain-containing protein</fullName>
    </recommendedName>
</protein>
<feature type="domain" description="Reverse transcriptase Ty1/copia-type" evidence="1">
    <location>
        <begin position="4"/>
        <end position="84"/>
    </location>
</feature>
<accession>A0AAV3RGK7</accession>
<keyword evidence="3" id="KW-1185">Reference proteome</keyword>
<gene>
    <name evidence="2" type="ORF">LIER_41854</name>
</gene>
<name>A0AAV3RGK7_LITER</name>
<sequence length="90" mass="10422">MCFLILVVYVDDILLTGNIEDEIIKVKAYLHEKFTIKDLGLAQFFLGIEIHRTDTAMHLSQQKYIWDIIKDLHMETSKPTTTPLPSDWGT</sequence>
<dbReference type="Proteomes" id="UP001454036">
    <property type="component" value="Unassembled WGS sequence"/>
</dbReference>
<evidence type="ECO:0000313" key="2">
    <source>
        <dbReference type="EMBL" id="GAA0175133.1"/>
    </source>
</evidence>
<reference evidence="2 3" key="1">
    <citation type="submission" date="2024-01" db="EMBL/GenBank/DDBJ databases">
        <title>The complete chloroplast genome sequence of Lithospermum erythrorhizon: insights into the phylogenetic relationship among Boraginaceae species and the maternal lineages of purple gromwells.</title>
        <authorList>
            <person name="Okada T."/>
            <person name="Watanabe K."/>
        </authorList>
    </citation>
    <scope>NUCLEOTIDE SEQUENCE [LARGE SCALE GENOMIC DNA]</scope>
</reference>
<evidence type="ECO:0000259" key="1">
    <source>
        <dbReference type="Pfam" id="PF07727"/>
    </source>
</evidence>
<dbReference type="InterPro" id="IPR013103">
    <property type="entry name" value="RVT_2"/>
</dbReference>
<proteinExistence type="predicted"/>
<organism evidence="2 3">
    <name type="scientific">Lithospermum erythrorhizon</name>
    <name type="common">Purple gromwell</name>
    <name type="synonym">Lithospermum officinale var. erythrorhizon</name>
    <dbReference type="NCBI Taxonomy" id="34254"/>
    <lineage>
        <taxon>Eukaryota</taxon>
        <taxon>Viridiplantae</taxon>
        <taxon>Streptophyta</taxon>
        <taxon>Embryophyta</taxon>
        <taxon>Tracheophyta</taxon>
        <taxon>Spermatophyta</taxon>
        <taxon>Magnoliopsida</taxon>
        <taxon>eudicotyledons</taxon>
        <taxon>Gunneridae</taxon>
        <taxon>Pentapetalae</taxon>
        <taxon>asterids</taxon>
        <taxon>lamiids</taxon>
        <taxon>Boraginales</taxon>
        <taxon>Boraginaceae</taxon>
        <taxon>Boraginoideae</taxon>
        <taxon>Lithospermeae</taxon>
        <taxon>Lithospermum</taxon>
    </lineage>
</organism>
<dbReference type="Pfam" id="PF07727">
    <property type="entry name" value="RVT_2"/>
    <property type="match status" value="1"/>
</dbReference>
<dbReference type="AlphaFoldDB" id="A0AAV3RGK7"/>
<dbReference type="EMBL" id="BAABME010027152">
    <property type="protein sequence ID" value="GAA0175133.1"/>
    <property type="molecule type" value="Genomic_DNA"/>
</dbReference>
<evidence type="ECO:0000313" key="3">
    <source>
        <dbReference type="Proteomes" id="UP001454036"/>
    </source>
</evidence>